<keyword evidence="1" id="KW-0732">Signal</keyword>
<proteinExistence type="predicted"/>
<feature type="signal peptide" evidence="1">
    <location>
        <begin position="1"/>
        <end position="21"/>
    </location>
</feature>
<evidence type="ECO:0000256" key="1">
    <source>
        <dbReference type="SAM" id="SignalP"/>
    </source>
</evidence>
<keyword evidence="2" id="KW-1185">Reference proteome</keyword>
<name>A0A0K0E9U6_STRER</name>
<dbReference type="WBParaSite" id="TCONS_00001762.p1">
    <property type="protein sequence ID" value="TCONS_00001762.p1"/>
    <property type="gene ID" value="XLOC_001656"/>
</dbReference>
<reference evidence="3" key="1">
    <citation type="submission" date="2015-08" db="UniProtKB">
        <authorList>
            <consortium name="WormBaseParasite"/>
        </authorList>
    </citation>
    <scope>IDENTIFICATION</scope>
</reference>
<dbReference type="WBParaSite" id="SSTP_0000627800.1">
    <property type="protein sequence ID" value="SSTP_0000627800.1"/>
    <property type="gene ID" value="SSTP_0000627800"/>
</dbReference>
<dbReference type="AlphaFoldDB" id="A0A0K0E9U6"/>
<feature type="chain" id="PRO_5005327708" evidence="1">
    <location>
        <begin position="22"/>
        <end position="136"/>
    </location>
</feature>
<protein>
    <submittedName>
        <fullName evidence="3">Exported protein</fullName>
    </submittedName>
    <submittedName>
        <fullName evidence="4">SXP/RAL-2 family protein Ani s 5-like cation-binding domain-containing protein</fullName>
    </submittedName>
</protein>
<evidence type="ECO:0000313" key="2">
    <source>
        <dbReference type="Proteomes" id="UP000035681"/>
    </source>
</evidence>
<sequence>MLKLKLVPLFYLFLIIRNIKLEDNNLIHEKNGKHLHDYKYSFSESLTKEIYNEAKKFISIVKSIGKEITNVVQPKIKKLNTDKNDNDDDDDDDSIDTISEKASKKIIESAKNAVKFVKKTGKSVFEKTTHKSSREL</sequence>
<organism evidence="3">
    <name type="scientific">Strongyloides stercoralis</name>
    <name type="common">Threadworm</name>
    <dbReference type="NCBI Taxonomy" id="6248"/>
    <lineage>
        <taxon>Eukaryota</taxon>
        <taxon>Metazoa</taxon>
        <taxon>Ecdysozoa</taxon>
        <taxon>Nematoda</taxon>
        <taxon>Chromadorea</taxon>
        <taxon>Rhabditida</taxon>
        <taxon>Tylenchina</taxon>
        <taxon>Panagrolaimomorpha</taxon>
        <taxon>Strongyloidoidea</taxon>
        <taxon>Strongyloididae</taxon>
        <taxon>Strongyloides</taxon>
    </lineage>
</organism>
<accession>A0A0K0E9U6</accession>
<dbReference type="Proteomes" id="UP000035681">
    <property type="component" value="Unplaced"/>
</dbReference>
<evidence type="ECO:0000313" key="3">
    <source>
        <dbReference type="WBParaSite" id="SSTP_0000627800.1"/>
    </source>
</evidence>
<evidence type="ECO:0000313" key="4">
    <source>
        <dbReference type="WBParaSite" id="TCONS_00001762.p1"/>
    </source>
</evidence>